<evidence type="ECO:0000313" key="3">
    <source>
        <dbReference type="Proteomes" id="UP001139158"/>
    </source>
</evidence>
<dbReference type="RefSeq" id="WP_227894209.1">
    <property type="nucleotide sequence ID" value="NZ_CP099466.1"/>
</dbReference>
<organism evidence="2 3">
    <name type="scientific">Arthrobacter caoxuetaonis</name>
    <dbReference type="NCBI Taxonomy" id="2886935"/>
    <lineage>
        <taxon>Bacteria</taxon>
        <taxon>Bacillati</taxon>
        <taxon>Actinomycetota</taxon>
        <taxon>Actinomycetes</taxon>
        <taxon>Micrococcales</taxon>
        <taxon>Micrococcaceae</taxon>
        <taxon>Arthrobacter</taxon>
    </lineage>
</organism>
<dbReference type="AlphaFoldDB" id="A0A9X1MAW4"/>
<protein>
    <submittedName>
        <fullName evidence="2">Uncharacterized protein</fullName>
    </submittedName>
</protein>
<gene>
    <name evidence="2" type="ORF">LJ757_01510</name>
</gene>
<comment type="caution">
    <text evidence="2">The sequence shown here is derived from an EMBL/GenBank/DDBJ whole genome shotgun (WGS) entry which is preliminary data.</text>
</comment>
<feature type="region of interest" description="Disordered" evidence="1">
    <location>
        <begin position="1"/>
        <end position="27"/>
    </location>
</feature>
<dbReference type="EMBL" id="JAJFZV010000001">
    <property type="protein sequence ID" value="MCC3296483.1"/>
    <property type="molecule type" value="Genomic_DNA"/>
</dbReference>
<feature type="compositionally biased region" description="Low complexity" evidence="1">
    <location>
        <begin position="49"/>
        <end position="61"/>
    </location>
</feature>
<evidence type="ECO:0000313" key="2">
    <source>
        <dbReference type="EMBL" id="MCC3296483.1"/>
    </source>
</evidence>
<dbReference type="Proteomes" id="UP001139158">
    <property type="component" value="Unassembled WGS sequence"/>
</dbReference>
<keyword evidence="3" id="KW-1185">Reference proteome</keyword>
<feature type="region of interest" description="Disordered" evidence="1">
    <location>
        <begin position="49"/>
        <end position="79"/>
    </location>
</feature>
<sequence>MSEQNEGSSGPGPDLEPPPPGRRRPGVLLRTAAASSVLAAVSVMGLGAAAAPAQAGVPGSPEAAPSETRTGQAAGGFVARQGPSAAERLAGVRTELEEAVSWGEVSTEQAQGFYAQISSRIARGR</sequence>
<accession>A0A9X1MAW4</accession>
<evidence type="ECO:0000256" key="1">
    <source>
        <dbReference type="SAM" id="MobiDB-lite"/>
    </source>
</evidence>
<reference evidence="2" key="1">
    <citation type="submission" date="2021-10" db="EMBL/GenBank/DDBJ databases">
        <title>Novel species in genus Arthrobacter.</title>
        <authorList>
            <person name="Liu Y."/>
        </authorList>
    </citation>
    <scope>NUCLEOTIDE SEQUENCE</scope>
    <source>
        <strain evidence="2">Zg-Y453</strain>
    </source>
</reference>
<proteinExistence type="predicted"/>
<name>A0A9X1MAW4_9MICC</name>